<name>A0A8X6N534_NEPPI</name>
<evidence type="ECO:0000313" key="2">
    <source>
        <dbReference type="Proteomes" id="UP000887013"/>
    </source>
</evidence>
<dbReference type="EMBL" id="BMAW01005389">
    <property type="protein sequence ID" value="GFS93911.1"/>
    <property type="molecule type" value="Genomic_DNA"/>
</dbReference>
<accession>A0A8X6N534</accession>
<sequence>MDIRRGTTPYPAFTNISGLTTNMELFACLTVCSPLMDVEGHPILGQEARTPVATHFCISLLNEEHVIGHLPLCVP</sequence>
<gene>
    <name evidence="1" type="ORF">NPIL_218311</name>
</gene>
<comment type="caution">
    <text evidence="1">The sequence shown here is derived from an EMBL/GenBank/DDBJ whole genome shotgun (WGS) entry which is preliminary data.</text>
</comment>
<reference evidence="1" key="1">
    <citation type="submission" date="2020-08" db="EMBL/GenBank/DDBJ databases">
        <title>Multicomponent nature underlies the extraordinary mechanical properties of spider dragline silk.</title>
        <authorList>
            <person name="Kono N."/>
            <person name="Nakamura H."/>
            <person name="Mori M."/>
            <person name="Yoshida Y."/>
            <person name="Ohtoshi R."/>
            <person name="Malay A.D."/>
            <person name="Moran D.A.P."/>
            <person name="Tomita M."/>
            <person name="Numata K."/>
            <person name="Arakawa K."/>
        </authorList>
    </citation>
    <scope>NUCLEOTIDE SEQUENCE</scope>
</reference>
<organism evidence="1 2">
    <name type="scientific">Nephila pilipes</name>
    <name type="common">Giant wood spider</name>
    <name type="synonym">Nephila maculata</name>
    <dbReference type="NCBI Taxonomy" id="299642"/>
    <lineage>
        <taxon>Eukaryota</taxon>
        <taxon>Metazoa</taxon>
        <taxon>Ecdysozoa</taxon>
        <taxon>Arthropoda</taxon>
        <taxon>Chelicerata</taxon>
        <taxon>Arachnida</taxon>
        <taxon>Araneae</taxon>
        <taxon>Araneomorphae</taxon>
        <taxon>Entelegynae</taxon>
        <taxon>Araneoidea</taxon>
        <taxon>Nephilidae</taxon>
        <taxon>Nephila</taxon>
    </lineage>
</organism>
<dbReference type="AlphaFoldDB" id="A0A8X6N534"/>
<protein>
    <submittedName>
        <fullName evidence="1">Uncharacterized protein</fullName>
    </submittedName>
</protein>
<dbReference type="Proteomes" id="UP000887013">
    <property type="component" value="Unassembled WGS sequence"/>
</dbReference>
<evidence type="ECO:0000313" key="1">
    <source>
        <dbReference type="EMBL" id="GFS93911.1"/>
    </source>
</evidence>
<proteinExistence type="predicted"/>
<keyword evidence="2" id="KW-1185">Reference proteome</keyword>